<name>A0A0A8Z1S0_ARUDO</name>
<organism evidence="1">
    <name type="scientific">Arundo donax</name>
    <name type="common">Giant reed</name>
    <name type="synonym">Donax arundinaceus</name>
    <dbReference type="NCBI Taxonomy" id="35708"/>
    <lineage>
        <taxon>Eukaryota</taxon>
        <taxon>Viridiplantae</taxon>
        <taxon>Streptophyta</taxon>
        <taxon>Embryophyta</taxon>
        <taxon>Tracheophyta</taxon>
        <taxon>Spermatophyta</taxon>
        <taxon>Magnoliopsida</taxon>
        <taxon>Liliopsida</taxon>
        <taxon>Poales</taxon>
        <taxon>Poaceae</taxon>
        <taxon>PACMAD clade</taxon>
        <taxon>Arundinoideae</taxon>
        <taxon>Arundineae</taxon>
        <taxon>Arundo</taxon>
    </lineage>
</organism>
<reference evidence="1" key="2">
    <citation type="journal article" date="2015" name="Data Brief">
        <title>Shoot transcriptome of the giant reed, Arundo donax.</title>
        <authorList>
            <person name="Barrero R.A."/>
            <person name="Guerrero F.D."/>
            <person name="Moolhuijzen P."/>
            <person name="Goolsby J.A."/>
            <person name="Tidwell J."/>
            <person name="Bellgard S.E."/>
            <person name="Bellgard M.I."/>
        </authorList>
    </citation>
    <scope>NUCLEOTIDE SEQUENCE</scope>
    <source>
        <tissue evidence="1">Shoot tissue taken approximately 20 cm above the soil surface</tissue>
    </source>
</reference>
<sequence>MYVLVGNTLHNLLLLNYHLRYIQIFELIF</sequence>
<protein>
    <submittedName>
        <fullName evidence="1">Uncharacterized protein</fullName>
    </submittedName>
</protein>
<reference evidence="1" key="1">
    <citation type="submission" date="2014-09" db="EMBL/GenBank/DDBJ databases">
        <authorList>
            <person name="Magalhaes I.L.F."/>
            <person name="Oliveira U."/>
            <person name="Santos F.R."/>
            <person name="Vidigal T.H.D.A."/>
            <person name="Brescovit A.D."/>
            <person name="Santos A.J."/>
        </authorList>
    </citation>
    <scope>NUCLEOTIDE SEQUENCE</scope>
    <source>
        <tissue evidence="1">Shoot tissue taken approximately 20 cm above the soil surface</tissue>
    </source>
</reference>
<accession>A0A0A8Z1S0</accession>
<dbReference type="AlphaFoldDB" id="A0A0A8Z1S0"/>
<evidence type="ECO:0000313" key="1">
    <source>
        <dbReference type="EMBL" id="JAD30675.1"/>
    </source>
</evidence>
<dbReference type="EMBL" id="GBRH01267220">
    <property type="protein sequence ID" value="JAD30675.1"/>
    <property type="molecule type" value="Transcribed_RNA"/>
</dbReference>
<proteinExistence type="predicted"/>